<dbReference type="PANTHER" id="PTHR31140:SF145">
    <property type="entry name" value="TF-B3 DOMAIN-CONTAINING PROTEIN"/>
    <property type="match status" value="1"/>
</dbReference>
<dbReference type="InterPro" id="IPR015300">
    <property type="entry name" value="DNA-bd_pseudobarrel_sf"/>
</dbReference>
<dbReference type="EMBL" id="JAUESC010000003">
    <property type="protein sequence ID" value="KAK0599397.1"/>
    <property type="molecule type" value="Genomic_DNA"/>
</dbReference>
<reference evidence="7" key="1">
    <citation type="journal article" date="2022" name="Plant J.">
        <title>Strategies of tolerance reflected in two North American maple genomes.</title>
        <authorList>
            <person name="McEvoy S.L."/>
            <person name="Sezen U.U."/>
            <person name="Trouern-Trend A."/>
            <person name="McMahon S.M."/>
            <person name="Schaberg P.G."/>
            <person name="Yang J."/>
            <person name="Wegrzyn J.L."/>
            <person name="Swenson N.G."/>
        </authorList>
    </citation>
    <scope>NUCLEOTIDE SEQUENCE</scope>
    <source>
        <strain evidence="7">NS2018</strain>
    </source>
</reference>
<dbReference type="InterPro" id="IPR003340">
    <property type="entry name" value="B3_DNA-bd"/>
</dbReference>
<dbReference type="Gene3D" id="2.40.330.10">
    <property type="entry name" value="DNA-binding pseudobarrel domain"/>
    <property type="match status" value="1"/>
</dbReference>
<keyword evidence="3" id="KW-0238">DNA-binding</keyword>
<dbReference type="GO" id="GO:0005634">
    <property type="term" value="C:nucleus"/>
    <property type="evidence" value="ECO:0007669"/>
    <property type="project" value="UniProtKB-SubCell"/>
</dbReference>
<evidence type="ECO:0000313" key="7">
    <source>
        <dbReference type="EMBL" id="KAK0599397.1"/>
    </source>
</evidence>
<dbReference type="PROSITE" id="PS50863">
    <property type="entry name" value="B3"/>
    <property type="match status" value="1"/>
</dbReference>
<proteinExistence type="predicted"/>
<evidence type="ECO:0000256" key="1">
    <source>
        <dbReference type="ARBA" id="ARBA00004123"/>
    </source>
</evidence>
<comment type="caution">
    <text evidence="7">The sequence shown here is derived from an EMBL/GenBank/DDBJ whole genome shotgun (WGS) entry which is preliminary data.</text>
</comment>
<dbReference type="InterPro" id="IPR044800">
    <property type="entry name" value="LEC2-like"/>
</dbReference>
<dbReference type="AlphaFoldDB" id="A0AA39W057"/>
<accession>A0AA39W057</accession>
<protein>
    <recommendedName>
        <fullName evidence="6">TF-B3 domain-containing protein</fullName>
    </recommendedName>
</protein>
<evidence type="ECO:0000256" key="5">
    <source>
        <dbReference type="ARBA" id="ARBA00023242"/>
    </source>
</evidence>
<organism evidence="7 8">
    <name type="scientific">Acer saccharum</name>
    <name type="common">Sugar maple</name>
    <dbReference type="NCBI Taxonomy" id="4024"/>
    <lineage>
        <taxon>Eukaryota</taxon>
        <taxon>Viridiplantae</taxon>
        <taxon>Streptophyta</taxon>
        <taxon>Embryophyta</taxon>
        <taxon>Tracheophyta</taxon>
        <taxon>Spermatophyta</taxon>
        <taxon>Magnoliopsida</taxon>
        <taxon>eudicotyledons</taxon>
        <taxon>Gunneridae</taxon>
        <taxon>Pentapetalae</taxon>
        <taxon>rosids</taxon>
        <taxon>malvids</taxon>
        <taxon>Sapindales</taxon>
        <taxon>Sapindaceae</taxon>
        <taxon>Hippocastanoideae</taxon>
        <taxon>Acereae</taxon>
        <taxon>Acer</taxon>
    </lineage>
</organism>
<evidence type="ECO:0000313" key="8">
    <source>
        <dbReference type="Proteomes" id="UP001168877"/>
    </source>
</evidence>
<comment type="subcellular location">
    <subcellularLocation>
        <location evidence="1">Nucleus</location>
    </subcellularLocation>
</comment>
<dbReference type="PANTHER" id="PTHR31140">
    <property type="entry name" value="B3 DOMAIN-CONTAINING TRANSCRIPTION FACTOR ABI3"/>
    <property type="match status" value="1"/>
</dbReference>
<dbReference type="SMART" id="SM01019">
    <property type="entry name" value="B3"/>
    <property type="match status" value="1"/>
</dbReference>
<name>A0AA39W057_ACESA</name>
<dbReference type="GO" id="GO:0003700">
    <property type="term" value="F:DNA-binding transcription factor activity"/>
    <property type="evidence" value="ECO:0007669"/>
    <property type="project" value="InterPro"/>
</dbReference>
<feature type="domain" description="TF-B3" evidence="6">
    <location>
        <begin position="66"/>
        <end position="134"/>
    </location>
</feature>
<evidence type="ECO:0000259" key="6">
    <source>
        <dbReference type="PROSITE" id="PS50863"/>
    </source>
</evidence>
<keyword evidence="8" id="KW-1185">Reference proteome</keyword>
<sequence length="153" mass="17421">MEMEMGLSVSGGSNVAGYRLIMGKAEGLHIIGKLIKAIITLGNELNELIKSSIVLSKTSVVCCHDVMDSRGRKWKLRYYTRPNGRRRSPVFTAGWRRFVKAKRLRVGDKFTFYKDQVRAADGQLKMRYMIEVKRPSMLTFNGEPVTLDVEYLA</sequence>
<evidence type="ECO:0000256" key="3">
    <source>
        <dbReference type="ARBA" id="ARBA00023125"/>
    </source>
</evidence>
<evidence type="ECO:0000256" key="2">
    <source>
        <dbReference type="ARBA" id="ARBA00023015"/>
    </source>
</evidence>
<gene>
    <name evidence="7" type="ORF">LWI29_004892</name>
</gene>
<dbReference type="CDD" id="cd10017">
    <property type="entry name" value="B3_DNA"/>
    <property type="match status" value="1"/>
</dbReference>
<keyword evidence="5" id="KW-0539">Nucleus</keyword>
<reference evidence="7" key="2">
    <citation type="submission" date="2023-06" db="EMBL/GenBank/DDBJ databases">
        <authorList>
            <person name="Swenson N.G."/>
            <person name="Wegrzyn J.L."/>
            <person name="Mcevoy S.L."/>
        </authorList>
    </citation>
    <scope>NUCLEOTIDE SEQUENCE</scope>
    <source>
        <strain evidence="7">NS2018</strain>
        <tissue evidence="7">Leaf</tissue>
    </source>
</reference>
<keyword evidence="4" id="KW-0804">Transcription</keyword>
<dbReference type="SUPFAM" id="SSF101936">
    <property type="entry name" value="DNA-binding pseudobarrel domain"/>
    <property type="match status" value="1"/>
</dbReference>
<dbReference type="GO" id="GO:0003677">
    <property type="term" value="F:DNA binding"/>
    <property type="evidence" value="ECO:0007669"/>
    <property type="project" value="UniProtKB-KW"/>
</dbReference>
<evidence type="ECO:0000256" key="4">
    <source>
        <dbReference type="ARBA" id="ARBA00023163"/>
    </source>
</evidence>
<dbReference type="Pfam" id="PF02362">
    <property type="entry name" value="B3"/>
    <property type="match status" value="1"/>
</dbReference>
<dbReference type="Proteomes" id="UP001168877">
    <property type="component" value="Unassembled WGS sequence"/>
</dbReference>
<keyword evidence="2" id="KW-0805">Transcription regulation</keyword>